<dbReference type="EMBL" id="ACVA01000016">
    <property type="protein sequence ID" value="EEX19296.1"/>
    <property type="molecule type" value="Genomic_DNA"/>
</dbReference>
<organism evidence="2 3">
    <name type="scientific">Prevotella veroralis F0319</name>
    <dbReference type="NCBI Taxonomy" id="649761"/>
    <lineage>
        <taxon>Bacteria</taxon>
        <taxon>Pseudomonadati</taxon>
        <taxon>Bacteroidota</taxon>
        <taxon>Bacteroidia</taxon>
        <taxon>Bacteroidales</taxon>
        <taxon>Prevotellaceae</taxon>
        <taxon>Prevotella</taxon>
    </lineage>
</organism>
<feature type="region of interest" description="Disordered" evidence="1">
    <location>
        <begin position="1"/>
        <end position="21"/>
    </location>
</feature>
<proteinExistence type="predicted"/>
<accession>C9MMB1</accession>
<evidence type="ECO:0000256" key="1">
    <source>
        <dbReference type="SAM" id="MobiDB-lite"/>
    </source>
</evidence>
<dbReference type="AlphaFoldDB" id="C9MMB1"/>
<dbReference type="HOGENOM" id="CLU_3121320_0_0_10"/>
<evidence type="ECO:0000313" key="2">
    <source>
        <dbReference type="EMBL" id="EEX19296.1"/>
    </source>
</evidence>
<reference evidence="2 3" key="1">
    <citation type="submission" date="2009-09" db="EMBL/GenBank/DDBJ databases">
        <authorList>
            <person name="Weinstock G."/>
            <person name="Sodergren E."/>
            <person name="Clifton S."/>
            <person name="Fulton L."/>
            <person name="Fulton B."/>
            <person name="Courtney L."/>
            <person name="Fronick C."/>
            <person name="Harrison M."/>
            <person name="Strong C."/>
            <person name="Farmer C."/>
            <person name="Delahaunty K."/>
            <person name="Markovic C."/>
            <person name="Hall O."/>
            <person name="Minx P."/>
            <person name="Tomlinson C."/>
            <person name="Mitreva M."/>
            <person name="Nelson J."/>
            <person name="Hou S."/>
            <person name="Wollam A."/>
            <person name="Pepin K.H."/>
            <person name="Johnson M."/>
            <person name="Bhonagiri V."/>
            <person name="Nash W.E."/>
            <person name="Warren W."/>
            <person name="Chinwalla A."/>
            <person name="Mardis E.R."/>
            <person name="Wilson R.K."/>
        </authorList>
    </citation>
    <scope>NUCLEOTIDE SEQUENCE [LARGE SCALE GENOMIC DNA]</scope>
    <source>
        <strain evidence="2 3">F0319</strain>
    </source>
</reference>
<name>C9MMB1_9BACT</name>
<keyword evidence="3" id="KW-1185">Reference proteome</keyword>
<evidence type="ECO:0000313" key="3">
    <source>
        <dbReference type="Proteomes" id="UP000003327"/>
    </source>
</evidence>
<protein>
    <submittedName>
        <fullName evidence="2">Uncharacterized protein</fullName>
    </submittedName>
</protein>
<comment type="caution">
    <text evidence="2">The sequence shown here is derived from an EMBL/GenBank/DDBJ whole genome shotgun (WGS) entry which is preliminary data.</text>
</comment>
<dbReference type="Proteomes" id="UP000003327">
    <property type="component" value="Unassembled WGS sequence"/>
</dbReference>
<sequence length="50" mass="5945">MRRNRDRRPRPETPPILSRGEECLMEANLDRFLSIQVAPKSRDRRPRLSA</sequence>
<gene>
    <name evidence="2" type="ORF">HMPREF0973_00741</name>
</gene>